<dbReference type="AlphaFoldDB" id="A0A2P2LEE8"/>
<evidence type="ECO:0000313" key="1">
    <source>
        <dbReference type="EMBL" id="MBX16320.1"/>
    </source>
</evidence>
<protein>
    <submittedName>
        <fullName evidence="1">Uncharacterized protein</fullName>
    </submittedName>
</protein>
<sequence>MIELFGQLKLVLPMWWRRKHMMRVKKPLMHKSMVGTDLWKIFICASGKKCKHFLSDKFVSSYR</sequence>
<reference evidence="1" key="1">
    <citation type="submission" date="2018-02" db="EMBL/GenBank/DDBJ databases">
        <title>Rhizophora mucronata_Transcriptome.</title>
        <authorList>
            <person name="Meera S.P."/>
            <person name="Sreeshan A."/>
            <person name="Augustine A."/>
        </authorList>
    </citation>
    <scope>NUCLEOTIDE SEQUENCE</scope>
    <source>
        <tissue evidence="1">Leaf</tissue>
    </source>
</reference>
<organism evidence="1">
    <name type="scientific">Rhizophora mucronata</name>
    <name type="common">Asiatic mangrove</name>
    <dbReference type="NCBI Taxonomy" id="61149"/>
    <lineage>
        <taxon>Eukaryota</taxon>
        <taxon>Viridiplantae</taxon>
        <taxon>Streptophyta</taxon>
        <taxon>Embryophyta</taxon>
        <taxon>Tracheophyta</taxon>
        <taxon>Spermatophyta</taxon>
        <taxon>Magnoliopsida</taxon>
        <taxon>eudicotyledons</taxon>
        <taxon>Gunneridae</taxon>
        <taxon>Pentapetalae</taxon>
        <taxon>rosids</taxon>
        <taxon>fabids</taxon>
        <taxon>Malpighiales</taxon>
        <taxon>Rhizophoraceae</taxon>
        <taxon>Rhizophora</taxon>
    </lineage>
</organism>
<accession>A0A2P2LEE8</accession>
<name>A0A2P2LEE8_RHIMU</name>
<proteinExistence type="predicted"/>
<dbReference type="EMBL" id="GGEC01035836">
    <property type="protein sequence ID" value="MBX16320.1"/>
    <property type="molecule type" value="Transcribed_RNA"/>
</dbReference>